<dbReference type="CDD" id="cd00082">
    <property type="entry name" value="HisKA"/>
    <property type="match status" value="1"/>
</dbReference>
<keyword evidence="4" id="KW-1133">Transmembrane helix</keyword>
<proteinExistence type="predicted"/>
<evidence type="ECO:0000313" key="7">
    <source>
        <dbReference type="Proteomes" id="UP000234914"/>
    </source>
</evidence>
<evidence type="ECO:0000259" key="5">
    <source>
        <dbReference type="PROSITE" id="PS50109"/>
    </source>
</evidence>
<dbReference type="GO" id="GO:0000155">
    <property type="term" value="F:phosphorelay sensor kinase activity"/>
    <property type="evidence" value="ECO:0007669"/>
    <property type="project" value="InterPro"/>
</dbReference>
<dbReference type="SMART" id="SM00387">
    <property type="entry name" value="HATPase_c"/>
    <property type="match status" value="1"/>
</dbReference>
<evidence type="ECO:0000313" key="6">
    <source>
        <dbReference type="EMBL" id="PKZ69307.1"/>
    </source>
</evidence>
<dbReference type="InterPro" id="IPR036097">
    <property type="entry name" value="HisK_dim/P_sf"/>
</dbReference>
<dbReference type="PANTHER" id="PTHR43065">
    <property type="entry name" value="SENSOR HISTIDINE KINASE"/>
    <property type="match status" value="1"/>
</dbReference>
<gene>
    <name evidence="6" type="ORF">CYJ96_04035</name>
</gene>
<accession>A0A2I1RJJ8</accession>
<evidence type="ECO:0000256" key="2">
    <source>
        <dbReference type="ARBA" id="ARBA00012438"/>
    </source>
</evidence>
<protein>
    <recommendedName>
        <fullName evidence="2">histidine kinase</fullName>
        <ecNumber evidence="2">2.7.13.3</ecNumber>
    </recommendedName>
</protein>
<dbReference type="Pfam" id="PF02518">
    <property type="entry name" value="HATPase_c"/>
    <property type="match status" value="1"/>
</dbReference>
<reference evidence="6 7" key="1">
    <citation type="submission" date="2017-12" db="EMBL/GenBank/DDBJ databases">
        <title>Phylogenetic diversity of female urinary microbiome.</title>
        <authorList>
            <person name="Thomas-White K."/>
            <person name="Wolfe A.J."/>
        </authorList>
    </citation>
    <scope>NUCLEOTIDE SEQUENCE [LARGE SCALE GENOMIC DNA]</scope>
    <source>
        <strain evidence="6 7">UMB0416</strain>
    </source>
</reference>
<evidence type="ECO:0000256" key="3">
    <source>
        <dbReference type="ARBA" id="ARBA00022553"/>
    </source>
</evidence>
<comment type="catalytic activity">
    <reaction evidence="1">
        <text>ATP + protein L-histidine = ADP + protein N-phospho-L-histidine.</text>
        <dbReference type="EC" id="2.7.13.3"/>
    </reaction>
</comment>
<dbReference type="Gene3D" id="3.30.450.20">
    <property type="entry name" value="PAS domain"/>
    <property type="match status" value="1"/>
</dbReference>
<dbReference type="PRINTS" id="PR00344">
    <property type="entry name" value="BCTRLSENSOR"/>
</dbReference>
<dbReference type="AlphaFoldDB" id="A0A2I1RJJ8"/>
<dbReference type="PROSITE" id="PS50109">
    <property type="entry name" value="HIS_KIN"/>
    <property type="match status" value="1"/>
</dbReference>
<feature type="transmembrane region" description="Helical" evidence="4">
    <location>
        <begin position="12"/>
        <end position="30"/>
    </location>
</feature>
<dbReference type="InterPro" id="IPR003594">
    <property type="entry name" value="HATPase_dom"/>
</dbReference>
<dbReference type="InterPro" id="IPR004358">
    <property type="entry name" value="Sig_transdc_His_kin-like_C"/>
</dbReference>
<dbReference type="SUPFAM" id="SSF47384">
    <property type="entry name" value="Homodimeric domain of signal transducing histidine kinase"/>
    <property type="match status" value="1"/>
</dbReference>
<dbReference type="Gene3D" id="1.10.287.130">
    <property type="match status" value="1"/>
</dbReference>
<comment type="caution">
    <text evidence="6">The sequence shown here is derived from an EMBL/GenBank/DDBJ whole genome shotgun (WGS) entry which is preliminary data.</text>
</comment>
<keyword evidence="4" id="KW-0812">Transmembrane</keyword>
<feature type="domain" description="Histidine kinase" evidence="5">
    <location>
        <begin position="535"/>
        <end position="787"/>
    </location>
</feature>
<dbReference type="EMBL" id="PKJS01000004">
    <property type="protein sequence ID" value="PKZ69307.1"/>
    <property type="molecule type" value="Genomic_DNA"/>
</dbReference>
<keyword evidence="4" id="KW-0472">Membrane</keyword>
<evidence type="ECO:0000256" key="4">
    <source>
        <dbReference type="SAM" id="Phobius"/>
    </source>
</evidence>
<dbReference type="Gene3D" id="3.30.565.10">
    <property type="entry name" value="Histidine kinase-like ATPase, C-terminal domain"/>
    <property type="match status" value="1"/>
</dbReference>
<dbReference type="InterPro" id="IPR005467">
    <property type="entry name" value="His_kinase_dom"/>
</dbReference>
<dbReference type="Proteomes" id="UP000234914">
    <property type="component" value="Unassembled WGS sequence"/>
</dbReference>
<dbReference type="InterPro" id="IPR036890">
    <property type="entry name" value="HATPase_C_sf"/>
</dbReference>
<evidence type="ECO:0000256" key="1">
    <source>
        <dbReference type="ARBA" id="ARBA00000085"/>
    </source>
</evidence>
<keyword evidence="3" id="KW-0597">Phosphoprotein</keyword>
<dbReference type="EC" id="2.7.13.3" evidence="2"/>
<name>A0A2I1RJJ8_FAUOS</name>
<dbReference type="CDD" id="cd18773">
    <property type="entry name" value="PDC1_HK_sensor"/>
    <property type="match status" value="1"/>
</dbReference>
<organism evidence="6 7">
    <name type="scientific">Faucicola osloensis</name>
    <name type="common">Moraxella osloensis</name>
    <dbReference type="NCBI Taxonomy" id="34062"/>
    <lineage>
        <taxon>Bacteria</taxon>
        <taxon>Pseudomonadati</taxon>
        <taxon>Pseudomonadota</taxon>
        <taxon>Gammaproteobacteria</taxon>
        <taxon>Moraxellales</taxon>
        <taxon>Moraxellaceae</taxon>
        <taxon>Faucicola</taxon>
    </lineage>
</organism>
<sequence>MMNFSNLTTRLLCVLLLVFLVFLAMVYWIIDQQAKPEVAKLTSQTIIETGNEAVNGILSRVSQIDGMAVTASRMTGSLPKNADIINTSVGNLMANMDKGIVGGGVWYDPLMYKPNVDEAAFVWQRDMKGVMQSASQYQTINPGYQAPSKLTANRVADQKTQPQLAMPYYRDWWYVPAVYANHDHCVWSRAYIHPTTKQPVMTCAKAIFNAQNNGFEGVVSFDVLLGRMQSMVKEWQRKTGGYVFLVDMNNNFLTFPNEAQVKQVTATNPQGEMIDVNSFAKKNPDFAPIAKSLDNINDNIIKQAQKIDGGKFDFTANTLVSSTNLQKISPSEARIISAMLMTQSGQNENLNTTHFVEQVSLDNDLLLKTPSTAFIFAMPMTNWKMVIVKPNQELMLFANQLGKQLQWYMLLGFLPVLLLSGYIFHRILAVPLHQVARNVREIGQLIAQKKYLSLSDHKLPPANIQEIGVITDSMNQLVDRVVENEGALAKVNERLEQQVAERTENLHQALKDLKASQVQLVQSEKMATIGQMVAGVAHEVNTPLGYVGSNLELIDENIVRYDELIDHTQQLKHLMQASPTDTATINQTIEQTIACSDELVADAVSDDLHGLVDDAKFGVSQISELVVNLRDFSRIDQAKIKAVDINDCIKNSLVIARNNIKHLEVITELNAIEPVSCNPSQINQVLLNLFNNAAQAMGQNQHPTLHITSTEDAANVYISVADNGTGMSAETQAKIFEPFFTTKAAGEGTGLGLAISTQIMEQHNGDIHVQSQLGEGTTFTIRLPKTAISSEQSPKLLIAEES</sequence>
<dbReference type="PANTHER" id="PTHR43065:SF50">
    <property type="entry name" value="HISTIDINE KINASE"/>
    <property type="match status" value="1"/>
</dbReference>
<dbReference type="InterPro" id="IPR003661">
    <property type="entry name" value="HisK_dim/P_dom"/>
</dbReference>
<dbReference type="SUPFAM" id="SSF55874">
    <property type="entry name" value="ATPase domain of HSP90 chaperone/DNA topoisomerase II/histidine kinase"/>
    <property type="match status" value="1"/>
</dbReference>